<name>A0AAP0PRC4_9MAGN</name>
<protein>
    <submittedName>
        <fullName evidence="2">Uncharacterized protein</fullName>
    </submittedName>
</protein>
<dbReference type="EMBL" id="JBBNAF010000004">
    <property type="protein sequence ID" value="KAK9151660.1"/>
    <property type="molecule type" value="Genomic_DNA"/>
</dbReference>
<comment type="caution">
    <text evidence="2">The sequence shown here is derived from an EMBL/GenBank/DDBJ whole genome shotgun (WGS) entry which is preliminary data.</text>
</comment>
<feature type="region of interest" description="Disordered" evidence="1">
    <location>
        <begin position="1"/>
        <end position="60"/>
    </location>
</feature>
<proteinExistence type="predicted"/>
<dbReference type="AlphaFoldDB" id="A0AAP0PRC4"/>
<organism evidence="2 3">
    <name type="scientific">Stephania yunnanensis</name>
    <dbReference type="NCBI Taxonomy" id="152371"/>
    <lineage>
        <taxon>Eukaryota</taxon>
        <taxon>Viridiplantae</taxon>
        <taxon>Streptophyta</taxon>
        <taxon>Embryophyta</taxon>
        <taxon>Tracheophyta</taxon>
        <taxon>Spermatophyta</taxon>
        <taxon>Magnoliopsida</taxon>
        <taxon>Ranunculales</taxon>
        <taxon>Menispermaceae</taxon>
        <taxon>Menispermoideae</taxon>
        <taxon>Cissampelideae</taxon>
        <taxon>Stephania</taxon>
    </lineage>
</organism>
<evidence type="ECO:0000313" key="2">
    <source>
        <dbReference type="EMBL" id="KAK9151660.1"/>
    </source>
</evidence>
<accession>A0AAP0PRC4</accession>
<feature type="compositionally biased region" description="Basic and acidic residues" evidence="1">
    <location>
        <begin position="26"/>
        <end position="38"/>
    </location>
</feature>
<evidence type="ECO:0000313" key="3">
    <source>
        <dbReference type="Proteomes" id="UP001420932"/>
    </source>
</evidence>
<dbReference type="Proteomes" id="UP001420932">
    <property type="component" value="Unassembled WGS sequence"/>
</dbReference>
<keyword evidence="3" id="KW-1185">Reference proteome</keyword>
<sequence>MTGLSDRAWRRRSCDSSSDGGGAARNGERRTSQRGADHRRGKSPRQSPSHRDGSIGSAPVRGGAAAARLDLLQSSVFQCPLSRRSLAEARAKESEDKNLHVRMGGEMHEDIPLFYSDLMPLLVNEGPNIGEEAYVWMGSLVPLAVDVVNGHFTFVTLTEATAHRLYFPAYDKFLKEIAK</sequence>
<reference evidence="2 3" key="1">
    <citation type="submission" date="2024-01" db="EMBL/GenBank/DDBJ databases">
        <title>Genome assemblies of Stephania.</title>
        <authorList>
            <person name="Yang L."/>
        </authorList>
    </citation>
    <scope>NUCLEOTIDE SEQUENCE [LARGE SCALE GENOMIC DNA]</scope>
    <source>
        <strain evidence="2">YNDBR</strain>
        <tissue evidence="2">Leaf</tissue>
    </source>
</reference>
<dbReference type="PANTHER" id="PTHR31860:SF5">
    <property type="entry name" value="ARGH (DUF639)"/>
    <property type="match status" value="1"/>
</dbReference>
<gene>
    <name evidence="2" type="ORF">Syun_009969</name>
</gene>
<dbReference type="PANTHER" id="PTHR31860">
    <property type="entry name" value="HEAT-INDUCIBLE TRANSCRIPTION REPRESSOR (DUF639)-RELATED"/>
    <property type="match status" value="1"/>
</dbReference>
<evidence type="ECO:0000256" key="1">
    <source>
        <dbReference type="SAM" id="MobiDB-lite"/>
    </source>
</evidence>